<comment type="caution">
    <text evidence="2">The sequence shown here is derived from an EMBL/GenBank/DDBJ whole genome shotgun (WGS) entry which is preliminary data.</text>
</comment>
<dbReference type="PANTHER" id="PTHR43245:SF13">
    <property type="entry name" value="UDP-D-APIOSE_UDP-D-XYLOSE SYNTHASE 2"/>
    <property type="match status" value="1"/>
</dbReference>
<sequence length="317" mass="35620">MSKILVTGCAGFIGSTLCERLLQEDFDVVGIDCFRSNYERTTKERNLCWLLQQPRFHFLEKDLISVSLSSILEGVAYIFHLAALPGVRTSWGTDFKAYVDNNILVTQRLLEAAKKVPTLKKIVYSSSSSIYGGMEGPTTEDRIPNPISPYGVTKLSAEQLCQLYYKNFGIPVNSLRYFTVFGPRQRPDMAFHRMITRVLNNQPIPIYGDGQQSRDFTYVDDVVTANLLAAFSSCEGEIFNIGGLSHLSVKEVISLIEIYTEKPARKNHLPPQAGDPKHTWANISKAKKLLSYQPIFDIEKGIALQVQEIKKNLSSDL</sequence>
<dbReference type="Pfam" id="PF01370">
    <property type="entry name" value="Epimerase"/>
    <property type="match status" value="1"/>
</dbReference>
<dbReference type="SUPFAM" id="SSF51735">
    <property type="entry name" value="NAD(P)-binding Rossmann-fold domains"/>
    <property type="match status" value="1"/>
</dbReference>
<feature type="domain" description="NAD-dependent epimerase/dehydratase" evidence="1">
    <location>
        <begin position="4"/>
        <end position="242"/>
    </location>
</feature>
<dbReference type="RefSeq" id="WP_160800904.1">
    <property type="nucleotide sequence ID" value="NZ_WUUL01000004.1"/>
</dbReference>
<dbReference type="InterPro" id="IPR036291">
    <property type="entry name" value="NAD(P)-bd_dom_sf"/>
</dbReference>
<evidence type="ECO:0000313" key="2">
    <source>
        <dbReference type="EMBL" id="MXQ53545.1"/>
    </source>
</evidence>
<accession>A0A6I4VTP8</accession>
<dbReference type="EMBL" id="WUUL01000004">
    <property type="protein sequence ID" value="MXQ53545.1"/>
    <property type="molecule type" value="Genomic_DNA"/>
</dbReference>
<dbReference type="InterPro" id="IPR050177">
    <property type="entry name" value="Lipid_A_modif_metabolic_enz"/>
</dbReference>
<protein>
    <submittedName>
        <fullName evidence="2">NAD-dependent epimerase/dehydratase family protein</fullName>
    </submittedName>
</protein>
<dbReference type="PRINTS" id="PR01713">
    <property type="entry name" value="NUCEPIMERASE"/>
</dbReference>
<dbReference type="AlphaFoldDB" id="A0A6I4VTP8"/>
<dbReference type="PANTHER" id="PTHR43245">
    <property type="entry name" value="BIFUNCTIONAL POLYMYXIN RESISTANCE PROTEIN ARNA"/>
    <property type="match status" value="1"/>
</dbReference>
<name>A0A6I4VTP8_9BACL</name>
<evidence type="ECO:0000313" key="3">
    <source>
        <dbReference type="Proteomes" id="UP000430692"/>
    </source>
</evidence>
<gene>
    <name evidence="2" type="ORF">GSM42_07345</name>
</gene>
<proteinExistence type="predicted"/>
<organism evidence="2 3">
    <name type="scientific">Shimazuella alba</name>
    <dbReference type="NCBI Taxonomy" id="2690964"/>
    <lineage>
        <taxon>Bacteria</taxon>
        <taxon>Bacillati</taxon>
        <taxon>Bacillota</taxon>
        <taxon>Bacilli</taxon>
        <taxon>Bacillales</taxon>
        <taxon>Thermoactinomycetaceae</taxon>
        <taxon>Shimazuella</taxon>
    </lineage>
</organism>
<keyword evidence="3" id="KW-1185">Reference proteome</keyword>
<dbReference type="InterPro" id="IPR001509">
    <property type="entry name" value="Epimerase_deHydtase"/>
</dbReference>
<reference evidence="2 3" key="1">
    <citation type="submission" date="2019-12" db="EMBL/GenBank/DDBJ databases">
        <title>Whole-genome analyses of novel actinobacteria.</title>
        <authorList>
            <person name="Sahin N."/>
            <person name="Saygin H."/>
        </authorList>
    </citation>
    <scope>NUCLEOTIDE SEQUENCE [LARGE SCALE GENOMIC DNA]</scope>
    <source>
        <strain evidence="2 3">KC615</strain>
    </source>
</reference>
<dbReference type="Proteomes" id="UP000430692">
    <property type="component" value="Unassembled WGS sequence"/>
</dbReference>
<evidence type="ECO:0000259" key="1">
    <source>
        <dbReference type="Pfam" id="PF01370"/>
    </source>
</evidence>
<dbReference type="Gene3D" id="3.40.50.720">
    <property type="entry name" value="NAD(P)-binding Rossmann-like Domain"/>
    <property type="match status" value="1"/>
</dbReference>